<comment type="caution">
    <text evidence="1">The sequence shown here is derived from an EMBL/GenBank/DDBJ whole genome shotgun (WGS) entry which is preliminary data.</text>
</comment>
<reference evidence="1 2" key="1">
    <citation type="journal article" date="2023" name="Arcadia Sci">
        <title>De novo assembly of a long-read Amblyomma americanum tick genome.</title>
        <authorList>
            <person name="Chou S."/>
            <person name="Poskanzer K.E."/>
            <person name="Rollins M."/>
            <person name="Thuy-Boun P.S."/>
        </authorList>
    </citation>
    <scope>NUCLEOTIDE SEQUENCE [LARGE SCALE GENOMIC DNA]</scope>
    <source>
        <strain evidence="1">F_SG_1</strain>
        <tissue evidence="1">Salivary glands</tissue>
    </source>
</reference>
<evidence type="ECO:0000313" key="1">
    <source>
        <dbReference type="EMBL" id="KAK8780788.1"/>
    </source>
</evidence>
<evidence type="ECO:0000313" key="2">
    <source>
        <dbReference type="Proteomes" id="UP001321473"/>
    </source>
</evidence>
<dbReference type="EMBL" id="JARKHS020008431">
    <property type="protein sequence ID" value="KAK8780788.1"/>
    <property type="molecule type" value="Genomic_DNA"/>
</dbReference>
<gene>
    <name evidence="1" type="ORF">V5799_017871</name>
</gene>
<sequence length="125" mass="14370">MVDDPAEDPLARMMELSLEYGVDAPVSFARQYDVTGESSAPYVVKNSTPEELIKLFIQLLQMTWAHLSQIILNPEVNDFFTAFRSLEEDEIGTFYQFCLKTYAQLEDSVVAEQLVNADEELRFYE</sequence>
<organism evidence="1 2">
    <name type="scientific">Amblyomma americanum</name>
    <name type="common">Lone star tick</name>
    <dbReference type="NCBI Taxonomy" id="6943"/>
    <lineage>
        <taxon>Eukaryota</taxon>
        <taxon>Metazoa</taxon>
        <taxon>Ecdysozoa</taxon>
        <taxon>Arthropoda</taxon>
        <taxon>Chelicerata</taxon>
        <taxon>Arachnida</taxon>
        <taxon>Acari</taxon>
        <taxon>Parasitiformes</taxon>
        <taxon>Ixodida</taxon>
        <taxon>Ixodoidea</taxon>
        <taxon>Ixodidae</taxon>
        <taxon>Amblyomminae</taxon>
        <taxon>Amblyomma</taxon>
    </lineage>
</organism>
<name>A0AAQ4F247_AMBAM</name>
<proteinExistence type="predicted"/>
<dbReference type="AlphaFoldDB" id="A0AAQ4F247"/>
<dbReference type="Proteomes" id="UP001321473">
    <property type="component" value="Unassembled WGS sequence"/>
</dbReference>
<keyword evidence="2" id="KW-1185">Reference proteome</keyword>
<protein>
    <submittedName>
        <fullName evidence="1">Uncharacterized protein</fullName>
    </submittedName>
</protein>
<accession>A0AAQ4F247</accession>